<reference evidence="2" key="1">
    <citation type="journal article" date="2021" name="PeerJ">
        <title>Extensive microbial diversity within the chicken gut microbiome revealed by metagenomics and culture.</title>
        <authorList>
            <person name="Gilroy R."/>
            <person name="Ravi A."/>
            <person name="Getino M."/>
            <person name="Pursley I."/>
            <person name="Horton D.L."/>
            <person name="Alikhan N.F."/>
            <person name="Baker D."/>
            <person name="Gharbi K."/>
            <person name="Hall N."/>
            <person name="Watson M."/>
            <person name="Adriaenssens E.M."/>
            <person name="Foster-Nyarko E."/>
            <person name="Jarju S."/>
            <person name="Secka A."/>
            <person name="Antonio M."/>
            <person name="Oren A."/>
            <person name="Chaudhuri R.R."/>
            <person name="La Ragione R."/>
            <person name="Hildebrand F."/>
            <person name="Pallen M.J."/>
        </authorList>
    </citation>
    <scope>NUCLEOTIDE SEQUENCE</scope>
    <source>
        <strain evidence="2">5134</strain>
    </source>
</reference>
<dbReference type="Proteomes" id="UP000886844">
    <property type="component" value="Unassembled WGS sequence"/>
</dbReference>
<feature type="region of interest" description="Disordered" evidence="1">
    <location>
        <begin position="186"/>
        <end position="232"/>
    </location>
</feature>
<reference evidence="2" key="2">
    <citation type="submission" date="2021-04" db="EMBL/GenBank/DDBJ databases">
        <authorList>
            <person name="Gilroy R."/>
        </authorList>
    </citation>
    <scope>NUCLEOTIDE SEQUENCE</scope>
    <source>
        <strain evidence="2">5134</strain>
    </source>
</reference>
<feature type="compositionally biased region" description="Polar residues" evidence="1">
    <location>
        <begin position="221"/>
        <end position="232"/>
    </location>
</feature>
<evidence type="ECO:0000313" key="3">
    <source>
        <dbReference type="Proteomes" id="UP000886844"/>
    </source>
</evidence>
<dbReference type="EMBL" id="DXDA01000066">
    <property type="protein sequence ID" value="HIY69489.1"/>
    <property type="molecule type" value="Genomic_DNA"/>
</dbReference>
<accession>A0A9D1Z0U1</accession>
<name>A0A9D1Z0U1_9BACT</name>
<comment type="caution">
    <text evidence="2">The sequence shown here is derived from an EMBL/GenBank/DDBJ whole genome shotgun (WGS) entry which is preliminary data.</text>
</comment>
<dbReference type="Pfam" id="PF14123">
    <property type="entry name" value="DUF4290"/>
    <property type="match status" value="1"/>
</dbReference>
<protein>
    <submittedName>
        <fullName evidence="2">DUF4290 domain-containing protein</fullName>
    </submittedName>
</protein>
<dbReference type="AlphaFoldDB" id="A0A9D1Z0U1"/>
<gene>
    <name evidence="2" type="ORF">H9828_08740</name>
</gene>
<sequence length="232" mass="27495">MKKNYNYTRRKLYLPEYGRHIQEMIDSLMEIEDRHERNRQARAVIAVMGNLNPLLRDTADFTHKLWDHLFIMSDFQLDVDSPYPRPTRQELTVAPNRMPYTQGRITYKHYGKYVERMIGSLASVQNPRVVAAAVDNLARYMRTKSYEYNQEHPNNEVIVKDIKRMSGGSIEIDEVALNNLRSDYKQPFSARPQKNGQQHRPQQHQQRQQKNRNQQQHRTFTKNNGAHRNSSK</sequence>
<dbReference type="InterPro" id="IPR025632">
    <property type="entry name" value="DUF4290"/>
</dbReference>
<organism evidence="2 3">
    <name type="scientific">Candidatus Alistipes intestinigallinarum</name>
    <dbReference type="NCBI Taxonomy" id="2838440"/>
    <lineage>
        <taxon>Bacteria</taxon>
        <taxon>Pseudomonadati</taxon>
        <taxon>Bacteroidota</taxon>
        <taxon>Bacteroidia</taxon>
        <taxon>Bacteroidales</taxon>
        <taxon>Rikenellaceae</taxon>
        <taxon>Alistipes</taxon>
    </lineage>
</organism>
<feature type="compositionally biased region" description="Low complexity" evidence="1">
    <location>
        <begin position="192"/>
        <end position="217"/>
    </location>
</feature>
<proteinExistence type="predicted"/>
<evidence type="ECO:0000256" key="1">
    <source>
        <dbReference type="SAM" id="MobiDB-lite"/>
    </source>
</evidence>
<evidence type="ECO:0000313" key="2">
    <source>
        <dbReference type="EMBL" id="HIY69489.1"/>
    </source>
</evidence>